<dbReference type="GO" id="GO:0000381">
    <property type="term" value="P:regulation of alternative mRNA splicing, via spliceosome"/>
    <property type="evidence" value="ECO:0007669"/>
    <property type="project" value="TreeGrafter"/>
</dbReference>
<dbReference type="InterPro" id="IPR000061">
    <property type="entry name" value="Surp"/>
</dbReference>
<dbReference type="GO" id="GO:0005686">
    <property type="term" value="C:U2 snRNP"/>
    <property type="evidence" value="ECO:0007669"/>
    <property type="project" value="TreeGrafter"/>
</dbReference>
<dbReference type="GO" id="GO:0045292">
    <property type="term" value="P:mRNA cis splicing, via spliceosome"/>
    <property type="evidence" value="ECO:0007669"/>
    <property type="project" value="InterPro"/>
</dbReference>
<evidence type="ECO:0000259" key="1">
    <source>
        <dbReference type="PROSITE" id="PS50128"/>
    </source>
</evidence>
<feature type="domain" description="SURP motif" evidence="1">
    <location>
        <begin position="292"/>
        <end position="334"/>
    </location>
</feature>
<evidence type="ECO:0000313" key="2">
    <source>
        <dbReference type="EMBL" id="KAG7550208.1"/>
    </source>
</evidence>
<name>A0A8T1YVR0_9BRAS</name>
<gene>
    <name evidence="2" type="ORF">ISN45_Aa06g010150</name>
</gene>
<dbReference type="EMBL" id="JAEFBK010000011">
    <property type="protein sequence ID" value="KAG7550208.1"/>
    <property type="molecule type" value="Genomic_DNA"/>
</dbReference>
<protein>
    <submittedName>
        <fullName evidence="2">SWAP/Surp</fullName>
    </submittedName>
</protein>
<dbReference type="PANTHER" id="PTHR15316:SF1">
    <property type="entry name" value="SPLICING FACTOR 3A SUBUNIT 1"/>
    <property type="match status" value="1"/>
</dbReference>
<sequence>MSVQINPNLEEAVSEIPPDIKSCLEETAYTAAKIGDARALEFERRIYAADVKNAVFSFLHPSDPYHAYYKEKVTEYRNQPQPPVRLTCDLEPPVRKPLFDIPDKLSFFPEAIKPKELGSIILTAVFVARYGKVIRRCRKPDTNKEDLVDGFLGLLQAEGVGTALIDLRVLEYIANTEDKDLLHPSMMRNPPQQMQRPVAVPPPDFIKFVEHTARFVSSHDNVLECERRMLAADVNNESFSFLVSSDRYHSYYQEKLIEYRARFQPPVKEPLFDGPYNLTLLPEEIAPKELDYIKLTAMFVARFGTFFLDELMKGVANQPQFEFIKPADSRFKHYSLLLSAYSRVLRCSQKPEDSSADLVDDFLHLFQADEQQDEGAVMAMIDLPTFECVMDMSDNVLLLKHALNPPQ</sequence>
<evidence type="ECO:0000313" key="3">
    <source>
        <dbReference type="Proteomes" id="UP000694240"/>
    </source>
</evidence>
<dbReference type="PANTHER" id="PTHR15316">
    <property type="entry name" value="SPLICEOSOME ASSOCIATED PROTEIN 114/SWAP SPLICING FACTOR-RELATED"/>
    <property type="match status" value="1"/>
</dbReference>
<dbReference type="Proteomes" id="UP000694240">
    <property type="component" value="Chromosome 11"/>
</dbReference>
<comment type="caution">
    <text evidence="2">The sequence shown here is derived from an EMBL/GenBank/DDBJ whole genome shotgun (WGS) entry which is preliminary data.</text>
</comment>
<accession>A0A8T1YVR0</accession>
<dbReference type="InterPro" id="IPR045146">
    <property type="entry name" value="SF3A1"/>
</dbReference>
<dbReference type="GO" id="GO:0071004">
    <property type="term" value="C:U2-type prespliceosome"/>
    <property type="evidence" value="ECO:0007669"/>
    <property type="project" value="TreeGrafter"/>
</dbReference>
<feature type="domain" description="SURP motif" evidence="1">
    <location>
        <begin position="23"/>
        <end position="69"/>
    </location>
</feature>
<proteinExistence type="predicted"/>
<dbReference type="GO" id="GO:0003723">
    <property type="term" value="F:RNA binding"/>
    <property type="evidence" value="ECO:0007669"/>
    <property type="project" value="InterPro"/>
</dbReference>
<keyword evidence="3" id="KW-1185">Reference proteome</keyword>
<dbReference type="SMART" id="SM00648">
    <property type="entry name" value="SWAP"/>
    <property type="match status" value="3"/>
</dbReference>
<dbReference type="PROSITE" id="PS50128">
    <property type="entry name" value="SURP"/>
    <property type="match status" value="3"/>
</dbReference>
<reference evidence="2 3" key="1">
    <citation type="submission" date="2020-12" db="EMBL/GenBank/DDBJ databases">
        <title>Concerted genomic and epigenomic changes stabilize Arabidopsis allopolyploids.</title>
        <authorList>
            <person name="Chen Z."/>
        </authorList>
    </citation>
    <scope>NUCLEOTIDE SEQUENCE [LARGE SCALE GENOMIC DNA]</scope>
    <source>
        <strain evidence="2">Allo738</strain>
        <tissue evidence="2">Leaf</tissue>
    </source>
</reference>
<feature type="domain" description="SURP motif" evidence="1">
    <location>
        <begin position="208"/>
        <end position="252"/>
    </location>
</feature>
<dbReference type="AlphaFoldDB" id="A0A8T1YVR0"/>
<organism evidence="2 3">
    <name type="scientific">Arabidopsis thaliana x Arabidopsis arenosa</name>
    <dbReference type="NCBI Taxonomy" id="1240361"/>
    <lineage>
        <taxon>Eukaryota</taxon>
        <taxon>Viridiplantae</taxon>
        <taxon>Streptophyta</taxon>
        <taxon>Embryophyta</taxon>
        <taxon>Tracheophyta</taxon>
        <taxon>Spermatophyta</taxon>
        <taxon>Magnoliopsida</taxon>
        <taxon>eudicotyledons</taxon>
        <taxon>Gunneridae</taxon>
        <taxon>Pentapetalae</taxon>
        <taxon>rosids</taxon>
        <taxon>malvids</taxon>
        <taxon>Brassicales</taxon>
        <taxon>Brassicaceae</taxon>
        <taxon>Camelineae</taxon>
        <taxon>Arabidopsis</taxon>
    </lineage>
</organism>
<dbReference type="GO" id="GO:0071013">
    <property type="term" value="C:catalytic step 2 spliceosome"/>
    <property type="evidence" value="ECO:0007669"/>
    <property type="project" value="TreeGrafter"/>
</dbReference>
<dbReference type="Pfam" id="PF01805">
    <property type="entry name" value="Surp"/>
    <property type="match status" value="3"/>
</dbReference>